<sequence length="103" mass="11767">MLFLIHFEVTVPADTPTELKEQLRQGEHARAFEFIEAGKLRRIWRPVGTADTCCIWEADSLEELHAAVRSLPLYPYMKLSVTPLVEHPVAVAWKKEHGPMPAF</sequence>
<keyword evidence="6" id="KW-0058">Aromatic hydrocarbons catabolism</keyword>
<name>A0A4Q7VZ55_9BURK</name>
<dbReference type="GO" id="GO:0042952">
    <property type="term" value="P:beta-ketoadipate pathway"/>
    <property type="evidence" value="ECO:0007669"/>
    <property type="project" value="UniProtKB-UniPathway"/>
</dbReference>
<proteinExistence type="inferred from homology"/>
<evidence type="ECO:0000259" key="8">
    <source>
        <dbReference type="Pfam" id="PF02426"/>
    </source>
</evidence>
<dbReference type="GO" id="GO:0016159">
    <property type="term" value="F:muconolactone delta-isomerase activity"/>
    <property type="evidence" value="ECO:0007669"/>
    <property type="project" value="UniProtKB-EC"/>
</dbReference>
<dbReference type="PIRSF" id="PIRSF001486">
    <property type="entry name" value="CatC"/>
    <property type="match status" value="1"/>
</dbReference>
<evidence type="ECO:0000256" key="7">
    <source>
        <dbReference type="ARBA" id="ARBA00023235"/>
    </source>
</evidence>
<keyword evidence="7 9" id="KW-0413">Isomerase</keyword>
<gene>
    <name evidence="9" type="ORF">EV670_0161</name>
</gene>
<dbReference type="InterPro" id="IPR026029">
    <property type="entry name" value="MLI_dom"/>
</dbReference>
<comment type="caution">
    <text evidence="9">The sequence shown here is derived from an EMBL/GenBank/DDBJ whole genome shotgun (WGS) entry which is preliminary data.</text>
</comment>
<dbReference type="Proteomes" id="UP000293671">
    <property type="component" value="Unassembled WGS sequence"/>
</dbReference>
<dbReference type="EC" id="5.3.3.4" evidence="5"/>
<dbReference type="InterPro" id="IPR003464">
    <property type="entry name" value="Muconolactone_d_Isoase"/>
</dbReference>
<dbReference type="OrthoDB" id="2889526at2"/>
<feature type="domain" description="Muconolactone isomerase" evidence="8">
    <location>
        <begin position="1"/>
        <end position="88"/>
    </location>
</feature>
<evidence type="ECO:0000256" key="1">
    <source>
        <dbReference type="ARBA" id="ARBA00001739"/>
    </source>
</evidence>
<evidence type="ECO:0000256" key="2">
    <source>
        <dbReference type="ARBA" id="ARBA00005193"/>
    </source>
</evidence>
<dbReference type="InterPro" id="IPR011008">
    <property type="entry name" value="Dimeric_a/b-barrel"/>
</dbReference>
<comment type="pathway">
    <text evidence="2">Aromatic compound metabolism; beta-ketoadipate pathway; 5-oxo-4,5-dihydro-2-furylacetate from catechol: step 3/3.</text>
</comment>
<comment type="subunit">
    <text evidence="4">Homodecamer.</text>
</comment>
<comment type="similarity">
    <text evidence="3">Belongs to the muconolactone Delta-isomerase family.</text>
</comment>
<dbReference type="UniPathway" id="UPA00157">
    <property type="reaction ID" value="UER00260"/>
</dbReference>
<keyword evidence="10" id="KW-1185">Reference proteome</keyword>
<dbReference type="AlphaFoldDB" id="A0A4Q7VZ55"/>
<protein>
    <recommendedName>
        <fullName evidence="5">muconolactone Delta-isomerase</fullName>
        <ecNumber evidence="5">5.3.3.4</ecNumber>
    </recommendedName>
</protein>
<dbReference type="EMBL" id="SHKP01000004">
    <property type="protein sequence ID" value="RZU02142.1"/>
    <property type="molecule type" value="Genomic_DNA"/>
</dbReference>
<evidence type="ECO:0000313" key="10">
    <source>
        <dbReference type="Proteomes" id="UP000293671"/>
    </source>
</evidence>
<evidence type="ECO:0000256" key="6">
    <source>
        <dbReference type="ARBA" id="ARBA00022797"/>
    </source>
</evidence>
<reference evidence="9 10" key="1">
    <citation type="submission" date="2019-02" db="EMBL/GenBank/DDBJ databases">
        <title>Genomic Encyclopedia of Type Strains, Phase IV (KMG-IV): sequencing the most valuable type-strain genomes for metagenomic binning, comparative biology and taxonomic classification.</title>
        <authorList>
            <person name="Goeker M."/>
        </authorList>
    </citation>
    <scope>NUCLEOTIDE SEQUENCE [LARGE SCALE GENOMIC DNA]</scope>
    <source>
        <strain evidence="9 10">DSM 19570</strain>
    </source>
</reference>
<comment type="catalytic activity">
    <reaction evidence="1">
        <text>(S)-muconolactone = (4,5-dihydro-5-oxofuran-2-yl)-acetate</text>
        <dbReference type="Rhea" id="RHEA:12348"/>
        <dbReference type="ChEBI" id="CHEBI:58425"/>
        <dbReference type="ChEBI" id="CHEBI:58736"/>
        <dbReference type="EC" id="5.3.3.4"/>
    </reaction>
</comment>
<dbReference type="SUPFAM" id="SSF54909">
    <property type="entry name" value="Dimeric alpha+beta barrel"/>
    <property type="match status" value="1"/>
</dbReference>
<dbReference type="Pfam" id="PF02426">
    <property type="entry name" value="MIase"/>
    <property type="match status" value="1"/>
</dbReference>
<organism evidence="9 10">
    <name type="scientific">Rivibacter subsaxonicus</name>
    <dbReference type="NCBI Taxonomy" id="457575"/>
    <lineage>
        <taxon>Bacteria</taxon>
        <taxon>Pseudomonadati</taxon>
        <taxon>Pseudomonadota</taxon>
        <taxon>Betaproteobacteria</taxon>
        <taxon>Burkholderiales</taxon>
        <taxon>Rivibacter</taxon>
    </lineage>
</organism>
<evidence type="ECO:0000256" key="3">
    <source>
        <dbReference type="ARBA" id="ARBA00010882"/>
    </source>
</evidence>
<evidence type="ECO:0000256" key="4">
    <source>
        <dbReference type="ARBA" id="ARBA00011365"/>
    </source>
</evidence>
<dbReference type="Gene3D" id="3.30.70.1060">
    <property type="entry name" value="Dimeric alpha+beta barrel"/>
    <property type="match status" value="1"/>
</dbReference>
<evidence type="ECO:0000313" key="9">
    <source>
        <dbReference type="EMBL" id="RZU02142.1"/>
    </source>
</evidence>
<accession>A0A4Q7VZ55</accession>
<evidence type="ECO:0000256" key="5">
    <source>
        <dbReference type="ARBA" id="ARBA00012070"/>
    </source>
</evidence>
<dbReference type="RefSeq" id="WP_130429926.1">
    <property type="nucleotide sequence ID" value="NZ_SHKP01000004.1"/>
</dbReference>